<organism evidence="12 13">
    <name type="scientific">Urochloa decumbens</name>
    <dbReference type="NCBI Taxonomy" id="240449"/>
    <lineage>
        <taxon>Eukaryota</taxon>
        <taxon>Viridiplantae</taxon>
        <taxon>Streptophyta</taxon>
        <taxon>Embryophyta</taxon>
        <taxon>Tracheophyta</taxon>
        <taxon>Spermatophyta</taxon>
        <taxon>Magnoliopsida</taxon>
        <taxon>Liliopsida</taxon>
        <taxon>Poales</taxon>
        <taxon>Poaceae</taxon>
        <taxon>PACMAD clade</taxon>
        <taxon>Panicoideae</taxon>
        <taxon>Panicodae</taxon>
        <taxon>Paniceae</taxon>
        <taxon>Melinidinae</taxon>
        <taxon>Urochloa</taxon>
    </lineage>
</organism>
<evidence type="ECO:0000256" key="2">
    <source>
        <dbReference type="ARBA" id="ARBA00012409"/>
    </source>
</evidence>
<feature type="domain" description="Protein kinase" evidence="11">
    <location>
        <begin position="43"/>
        <end position="314"/>
    </location>
</feature>
<gene>
    <name evidence="12" type="ORF">URODEC1_LOCUS50197</name>
</gene>
<keyword evidence="4" id="KW-0808">Transferase</keyword>
<evidence type="ECO:0000256" key="1">
    <source>
        <dbReference type="ARBA" id="ARBA00006485"/>
    </source>
</evidence>
<comment type="catalytic activity">
    <reaction evidence="8">
        <text>[DNA-directed RNA polymerase] + ATP = phospho-[DNA-directed RNA polymerase] + ADP + H(+)</text>
        <dbReference type="Rhea" id="RHEA:10216"/>
        <dbReference type="Rhea" id="RHEA-COMP:11321"/>
        <dbReference type="Rhea" id="RHEA-COMP:11322"/>
        <dbReference type="ChEBI" id="CHEBI:15378"/>
        <dbReference type="ChEBI" id="CHEBI:30616"/>
        <dbReference type="ChEBI" id="CHEBI:43176"/>
        <dbReference type="ChEBI" id="CHEBI:68546"/>
        <dbReference type="ChEBI" id="CHEBI:456216"/>
        <dbReference type="EC" id="2.7.11.23"/>
    </reaction>
</comment>
<dbReference type="GO" id="GO:0005524">
    <property type="term" value="F:ATP binding"/>
    <property type="evidence" value="ECO:0007669"/>
    <property type="project" value="UniProtKB-UniRule"/>
</dbReference>
<keyword evidence="10" id="KW-0723">Serine/threonine-protein kinase</keyword>
<dbReference type="Gene3D" id="1.10.510.10">
    <property type="entry name" value="Transferase(Phosphotransferase) domain 1"/>
    <property type="match status" value="1"/>
</dbReference>
<dbReference type="SUPFAM" id="SSF56112">
    <property type="entry name" value="Protein kinase-like (PK-like)"/>
    <property type="match status" value="1"/>
</dbReference>
<reference evidence="12 13" key="2">
    <citation type="submission" date="2024-10" db="EMBL/GenBank/DDBJ databases">
        <authorList>
            <person name="Ryan C."/>
        </authorList>
    </citation>
    <scope>NUCLEOTIDE SEQUENCE [LARGE SCALE GENOMIC DNA]</scope>
</reference>
<dbReference type="EC" id="2.7.11.23" evidence="2"/>
<dbReference type="InterPro" id="IPR017441">
    <property type="entry name" value="Protein_kinase_ATP_BS"/>
</dbReference>
<dbReference type="AlphaFoldDB" id="A0ABC9A3A9"/>
<dbReference type="FunFam" id="1.10.510.10:FF:000559">
    <property type="entry name" value="Protein kinase domain containing protein"/>
    <property type="match status" value="1"/>
</dbReference>
<dbReference type="InterPro" id="IPR000719">
    <property type="entry name" value="Prot_kinase_dom"/>
</dbReference>
<evidence type="ECO:0000259" key="11">
    <source>
        <dbReference type="PROSITE" id="PS50011"/>
    </source>
</evidence>
<evidence type="ECO:0000256" key="3">
    <source>
        <dbReference type="ARBA" id="ARBA00022553"/>
    </source>
</evidence>
<evidence type="ECO:0000256" key="10">
    <source>
        <dbReference type="RuleBase" id="RU000304"/>
    </source>
</evidence>
<evidence type="ECO:0000256" key="6">
    <source>
        <dbReference type="ARBA" id="ARBA00022777"/>
    </source>
</evidence>
<keyword evidence="13" id="KW-1185">Reference proteome</keyword>
<evidence type="ECO:0000313" key="12">
    <source>
        <dbReference type="EMBL" id="CAL4970646.1"/>
    </source>
</evidence>
<dbReference type="InterPro" id="IPR008271">
    <property type="entry name" value="Ser/Thr_kinase_AS"/>
</dbReference>
<keyword evidence="3" id="KW-0597">Phosphoprotein</keyword>
<proteinExistence type="inferred from homology"/>
<dbReference type="Gene3D" id="3.30.200.20">
    <property type="entry name" value="Phosphorylase Kinase, domain 1"/>
    <property type="match status" value="1"/>
</dbReference>
<protein>
    <recommendedName>
        <fullName evidence="2">[RNA-polymerase]-subunit kinase</fullName>
        <ecNumber evidence="2">2.7.11.23</ecNumber>
    </recommendedName>
</protein>
<dbReference type="PANTHER" id="PTHR24056">
    <property type="entry name" value="CELL DIVISION PROTEIN KINASE"/>
    <property type="match status" value="1"/>
</dbReference>
<keyword evidence="5 9" id="KW-0547">Nucleotide-binding</keyword>
<accession>A0ABC9A3A9</accession>
<dbReference type="SMART" id="SM00220">
    <property type="entry name" value="S_TKc"/>
    <property type="match status" value="1"/>
</dbReference>
<dbReference type="InterPro" id="IPR050108">
    <property type="entry name" value="CDK"/>
</dbReference>
<name>A0ABC9A3A9_9POAL</name>
<keyword evidence="7 9" id="KW-0067">ATP-binding</keyword>
<dbReference type="PROSITE" id="PS50011">
    <property type="entry name" value="PROTEIN_KINASE_DOM"/>
    <property type="match status" value="1"/>
</dbReference>
<reference evidence="13" key="1">
    <citation type="submission" date="2024-06" db="EMBL/GenBank/DDBJ databases">
        <authorList>
            <person name="Ryan C."/>
        </authorList>
    </citation>
    <scope>NUCLEOTIDE SEQUENCE [LARGE SCALE GENOMIC DNA]</scope>
</reference>
<comment type="similarity">
    <text evidence="1">Belongs to the protein kinase superfamily. CMGC Ser/Thr protein kinase family. CDC2/CDKX subfamily.</text>
</comment>
<dbReference type="PROSITE" id="PS00108">
    <property type="entry name" value="PROTEIN_KINASE_ST"/>
    <property type="match status" value="1"/>
</dbReference>
<dbReference type="GO" id="GO:0008353">
    <property type="term" value="F:RNA polymerase II CTD heptapeptide repeat kinase activity"/>
    <property type="evidence" value="ECO:0007669"/>
    <property type="project" value="UniProtKB-EC"/>
</dbReference>
<evidence type="ECO:0000256" key="5">
    <source>
        <dbReference type="ARBA" id="ARBA00022741"/>
    </source>
</evidence>
<evidence type="ECO:0000256" key="4">
    <source>
        <dbReference type="ARBA" id="ARBA00022679"/>
    </source>
</evidence>
<evidence type="ECO:0000256" key="8">
    <source>
        <dbReference type="ARBA" id="ARBA00049280"/>
    </source>
</evidence>
<dbReference type="Proteomes" id="UP001497457">
    <property type="component" value="Chromosome 2b"/>
</dbReference>
<evidence type="ECO:0000256" key="7">
    <source>
        <dbReference type="ARBA" id="ARBA00022840"/>
    </source>
</evidence>
<feature type="binding site" evidence="9">
    <location>
        <position position="72"/>
    </location>
    <ligand>
        <name>ATP</name>
        <dbReference type="ChEBI" id="CHEBI:30616"/>
    </ligand>
</feature>
<dbReference type="Pfam" id="PF00069">
    <property type="entry name" value="Pkinase"/>
    <property type="match status" value="1"/>
</dbReference>
<dbReference type="PROSITE" id="PS00107">
    <property type="entry name" value="PROTEIN_KINASE_ATP"/>
    <property type="match status" value="1"/>
</dbReference>
<dbReference type="PANTHER" id="PTHR24056:SF432">
    <property type="entry name" value="OS10G0154500 PROTEIN"/>
    <property type="match status" value="1"/>
</dbReference>
<sequence length="357" mass="38757">MAAAVAAFSRKRPAANAACAVAMTATKKSRAPAPYRLRSIDEYEQLEVLGKGSYGVVVKARDRRTGDTVAVKSNRVGGTDDLIREAGFLVDCLGHPSIVQIRDVAADAAFGELFLVMELVGPSLHTVLRRRRCPFSEAETRRFMRQLLGAAAKLHGGGTRRMVHRDIKPANILVTPRAGGDTVVKLCDFGAAAPALPAGTPYPEDERVGTLLYRSPEQLRGSRCYGPAVDVWALGCVMFELLAGEPLFAEAYTDDQVVISAANLRDDILYYGPETFRGLPELLSESGAEVLCGLLCYDHEQRSSAAEALKQRWFTEDGAQEEQCSAVADLGHPGNAPWLSETQNQIRHMELGLLSQI</sequence>
<dbReference type="EMBL" id="OZ075112">
    <property type="protein sequence ID" value="CAL4970646.1"/>
    <property type="molecule type" value="Genomic_DNA"/>
</dbReference>
<dbReference type="InterPro" id="IPR011009">
    <property type="entry name" value="Kinase-like_dom_sf"/>
</dbReference>
<evidence type="ECO:0000256" key="9">
    <source>
        <dbReference type="PROSITE-ProRule" id="PRU10141"/>
    </source>
</evidence>
<keyword evidence="6" id="KW-0418">Kinase</keyword>
<evidence type="ECO:0000313" key="13">
    <source>
        <dbReference type="Proteomes" id="UP001497457"/>
    </source>
</evidence>